<dbReference type="InterPro" id="IPR023214">
    <property type="entry name" value="HAD_sf"/>
</dbReference>
<keyword evidence="4" id="KW-1185">Reference proteome</keyword>
<dbReference type="EMBL" id="LQXD01000129">
    <property type="protein sequence ID" value="OIJ12123.1"/>
    <property type="molecule type" value="Genomic_DNA"/>
</dbReference>
<sequence>MTKVILFDLDGTLLPMDTDAFVKGYLKHLAPKVASIIAPEHFLKCLWAGTEAMMRNIEAEKTNEHVFEETFLELTKLKKEDIWPTLDDFYTNVFPTLSHLCSPTPLARQVVEEAVKQGYRIAVATNPVFPKAAIYERLRWAGIEDMPFEVVTFYENSSFTKPHAQYYQEICDRLEVEPSECLMVGNDKQEDMAASQIGMKTFLVEGYIIDRGEPSYPINEQGTLEQFYVSLMKRQGLFEK</sequence>
<dbReference type="Proteomes" id="UP000180175">
    <property type="component" value="Chromosome"/>
</dbReference>
<dbReference type="GO" id="GO:0016787">
    <property type="term" value="F:hydrolase activity"/>
    <property type="evidence" value="ECO:0007669"/>
    <property type="project" value="UniProtKB-KW"/>
</dbReference>
<protein>
    <submittedName>
        <fullName evidence="3">HAD family hydrolase</fullName>
    </submittedName>
    <submittedName>
        <fullName evidence="2">Haloacid dehalogenase</fullName>
    </submittedName>
</protein>
<dbReference type="Pfam" id="PF13419">
    <property type="entry name" value="HAD_2"/>
    <property type="match status" value="1"/>
</dbReference>
<dbReference type="PANTHER" id="PTHR43316:SF3">
    <property type="entry name" value="HALOACID DEHALOGENASE, TYPE II (AFU_ORTHOLOGUE AFUA_2G07750)-RELATED"/>
    <property type="match status" value="1"/>
</dbReference>
<keyword evidence="1 3" id="KW-0378">Hydrolase</keyword>
<reference evidence="3 4" key="2">
    <citation type="journal article" date="2017" name="Genome Announc.">
        <title>Draft Genome Sequences of Four Alkaliphilic Bacteria Belonging to the Anaerobacillus Genus.</title>
        <authorList>
            <person name="Bassil N.M."/>
            <person name="Lloyd J.R."/>
        </authorList>
    </citation>
    <scope>NUCLEOTIDE SEQUENCE [LARGE SCALE GENOMIC DNA]</scope>
    <source>
        <strain evidence="3 4">NB2006</strain>
    </source>
</reference>
<dbReference type="NCBIfam" id="TIGR01549">
    <property type="entry name" value="HAD-SF-IA-v1"/>
    <property type="match status" value="1"/>
</dbReference>
<name>A0A1S2LJ38_9BACI</name>
<dbReference type="SFLD" id="SFLDS00003">
    <property type="entry name" value="Haloacid_Dehalogenase"/>
    <property type="match status" value="1"/>
</dbReference>
<evidence type="ECO:0000313" key="4">
    <source>
        <dbReference type="Proteomes" id="UP000180175"/>
    </source>
</evidence>
<dbReference type="AlphaFoldDB" id="A0A1S2LJ38"/>
<dbReference type="SFLD" id="SFLDG01129">
    <property type="entry name" value="C1.5:_HAD__Beta-PGM__Phosphata"/>
    <property type="match status" value="1"/>
</dbReference>
<dbReference type="NCBIfam" id="TIGR01662">
    <property type="entry name" value="HAD-SF-IIIA"/>
    <property type="match status" value="1"/>
</dbReference>
<reference evidence="3" key="4">
    <citation type="submission" date="2020-10" db="EMBL/GenBank/DDBJ databases">
        <authorList>
            <person name="Bassil N.M."/>
            <person name="Lloyd J.R."/>
        </authorList>
    </citation>
    <scope>NUCLEOTIDE SEQUENCE</scope>
    <source>
        <strain evidence="3">NB2006</strain>
    </source>
</reference>
<evidence type="ECO:0000256" key="1">
    <source>
        <dbReference type="ARBA" id="ARBA00022801"/>
    </source>
</evidence>
<dbReference type="OrthoDB" id="9809962at2"/>
<dbReference type="Gene3D" id="3.40.50.1000">
    <property type="entry name" value="HAD superfamily/HAD-like"/>
    <property type="match status" value="1"/>
</dbReference>
<dbReference type="SUPFAM" id="SSF56784">
    <property type="entry name" value="HAD-like"/>
    <property type="match status" value="1"/>
</dbReference>
<dbReference type="PANTHER" id="PTHR43316">
    <property type="entry name" value="HYDROLASE, HALOACID DELAHOGENASE-RELATED"/>
    <property type="match status" value="1"/>
</dbReference>
<dbReference type="InterPro" id="IPR006439">
    <property type="entry name" value="HAD-SF_hydro_IA"/>
</dbReference>
<evidence type="ECO:0000313" key="3">
    <source>
        <dbReference type="EMBL" id="QOY35638.1"/>
    </source>
</evidence>
<dbReference type="PRINTS" id="PR00413">
    <property type="entry name" value="HADHALOGNASE"/>
</dbReference>
<dbReference type="InterPro" id="IPR041492">
    <property type="entry name" value="HAD_2"/>
</dbReference>
<dbReference type="InterPro" id="IPR036412">
    <property type="entry name" value="HAD-like_sf"/>
</dbReference>
<gene>
    <name evidence="3" type="ORF">AWH56_023690</name>
    <name evidence="2" type="ORF">AWH56_14195</name>
</gene>
<reference evidence="2 4" key="1">
    <citation type="submission" date="2016-10" db="EMBL/GenBank/DDBJ databases">
        <title>Draft genome sequences of four alkaliphilic bacteria belonging to the Anaerobacillus genus.</title>
        <authorList>
            <person name="Bassil N.M."/>
            <person name="Lloyd J.R."/>
        </authorList>
    </citation>
    <scope>NUCLEOTIDE SEQUENCE [LARGE SCALE GENOMIC DNA]</scope>
    <source>
        <strain evidence="2 4">NB2006</strain>
    </source>
</reference>
<evidence type="ECO:0000313" key="2">
    <source>
        <dbReference type="EMBL" id="OIJ12123.1"/>
    </source>
</evidence>
<proteinExistence type="predicted"/>
<dbReference type="InterPro" id="IPR006549">
    <property type="entry name" value="HAD-SF_hydro_IIIA"/>
</dbReference>
<dbReference type="RefSeq" id="WP_071317700.1">
    <property type="nucleotide sequence ID" value="NZ_CP063356.2"/>
</dbReference>
<dbReference type="KEGG" id="aia:AWH56_023690"/>
<organism evidence="2 4">
    <name type="scientific">Anaerobacillus isosaccharinicus</name>
    <dbReference type="NCBI Taxonomy" id="1532552"/>
    <lineage>
        <taxon>Bacteria</taxon>
        <taxon>Bacillati</taxon>
        <taxon>Bacillota</taxon>
        <taxon>Bacilli</taxon>
        <taxon>Bacillales</taxon>
        <taxon>Bacillaceae</taxon>
        <taxon>Anaerobacillus</taxon>
    </lineage>
</organism>
<reference evidence="3 4" key="3">
    <citation type="journal article" date="2019" name="Int. J. Syst. Evol. Microbiol.">
        <title>Anaerobacillus isosaccharinicus sp. nov., an alkaliphilic bacterium which degrades isosaccharinic acid.</title>
        <authorList>
            <person name="Bassil N.M."/>
            <person name="Lloyd J.R."/>
        </authorList>
    </citation>
    <scope>NUCLEOTIDE SEQUENCE [LARGE SCALE GENOMIC DNA]</scope>
    <source>
        <strain evidence="3 4">NB2006</strain>
    </source>
</reference>
<accession>A0A1S2LJ38</accession>
<dbReference type="InterPro" id="IPR051540">
    <property type="entry name" value="S-2-haloacid_dehalogenase"/>
</dbReference>
<dbReference type="EMBL" id="CP063356">
    <property type="protein sequence ID" value="QOY35638.1"/>
    <property type="molecule type" value="Genomic_DNA"/>
</dbReference>